<dbReference type="InterPro" id="IPR050739">
    <property type="entry name" value="MFP"/>
</dbReference>
<dbReference type="GO" id="GO:1990961">
    <property type="term" value="P:xenobiotic detoxification by transmembrane export across the plasma membrane"/>
    <property type="evidence" value="ECO:0007669"/>
    <property type="project" value="InterPro"/>
</dbReference>
<evidence type="ECO:0000256" key="10">
    <source>
        <dbReference type="SAM" id="Phobius"/>
    </source>
</evidence>
<feature type="coiled-coil region" evidence="9">
    <location>
        <begin position="94"/>
        <end position="135"/>
    </location>
</feature>
<gene>
    <name evidence="13" type="primary">yibH</name>
    <name evidence="13" type="ORF">NCTC12872_00068</name>
</gene>
<keyword evidence="9" id="KW-0175">Coiled coil</keyword>
<dbReference type="InterPro" id="IPR058634">
    <property type="entry name" value="AaeA-lik-b-barrel"/>
</dbReference>
<keyword evidence="4" id="KW-1003">Cell membrane</keyword>
<dbReference type="EMBL" id="UGTA01000001">
    <property type="protein sequence ID" value="SUB58118.1"/>
    <property type="molecule type" value="Genomic_DNA"/>
</dbReference>
<evidence type="ECO:0000259" key="11">
    <source>
        <dbReference type="Pfam" id="PF25885"/>
    </source>
</evidence>
<evidence type="ECO:0000256" key="3">
    <source>
        <dbReference type="ARBA" id="ARBA00022448"/>
    </source>
</evidence>
<accession>A0A379C7J2</accession>
<feature type="domain" description="p-hydroxybenzoic acid efflux pump subunit AaeA-like beta-barrel" evidence="12">
    <location>
        <begin position="246"/>
        <end position="324"/>
    </location>
</feature>
<dbReference type="RefSeq" id="WP_115314597.1">
    <property type="nucleotide sequence ID" value="NZ_LWIF01000001.1"/>
</dbReference>
<sequence length="388" mass="43848">MTQKNPKLLQKTRVKALSLFSILLLLIVISGVIYWFFYQKDYQSTDDAYVSGNQIMITPKVAGNVVQINVEDMDLVRKGDVLVVLDEKDKKLALKQAETSLANAVRNVQQLSYNIKQLQESVKAKQIIFEQAKDDFIRRQKLAKTHSIDKESLQHSKDKMALTKADLQVAKNQLLANQSLLKNTPLLQQPTIQNAIISVKQAWLNLKRTQIVSPVEGYVARRSTQLGATVTTNSPLMAIIPKDQMWLEANFKETQLKDIRIGQPVKIELDLYGDDVEFEGKIAGISMGTGSAFSLLPAQNATGNWIKIIQRVPVRIELDPKDIQKYPLRIGLSAFAKVNTANQEGVTLRTHSRTEPLYATDSLNFDEKDIEQRILDIIEQNSDDREFN</sequence>
<dbReference type="GO" id="GO:0015721">
    <property type="term" value="P:bile acid and bile salt transport"/>
    <property type="evidence" value="ECO:0007669"/>
    <property type="project" value="UniProtKB-ARBA"/>
</dbReference>
<dbReference type="AlphaFoldDB" id="A0A379C7J2"/>
<dbReference type="InterPro" id="IPR058633">
    <property type="entry name" value="EmrA/FarA_HH"/>
</dbReference>
<evidence type="ECO:0000256" key="6">
    <source>
        <dbReference type="ARBA" id="ARBA00022692"/>
    </source>
</evidence>
<dbReference type="InterPro" id="IPR005694">
    <property type="entry name" value="MFP_proteobact"/>
</dbReference>
<dbReference type="NCBIfam" id="TIGR00998">
    <property type="entry name" value="8a0101"/>
    <property type="match status" value="1"/>
</dbReference>
<evidence type="ECO:0000256" key="4">
    <source>
        <dbReference type="ARBA" id="ARBA00022475"/>
    </source>
</evidence>
<protein>
    <submittedName>
        <fullName evidence="13">Inner membrane protein yibH</fullName>
    </submittedName>
</protein>
<evidence type="ECO:0000256" key="1">
    <source>
        <dbReference type="ARBA" id="ARBA00004383"/>
    </source>
</evidence>
<evidence type="ECO:0000259" key="12">
    <source>
        <dbReference type="Pfam" id="PF25963"/>
    </source>
</evidence>
<keyword evidence="6 10" id="KW-0812">Transmembrane</keyword>
<feature type="domain" description="Multidrug export protein EmrA/FarA alpha-helical hairpin" evidence="11">
    <location>
        <begin position="89"/>
        <end position="209"/>
    </location>
</feature>
<reference evidence="13 14" key="1">
    <citation type="submission" date="2018-06" db="EMBL/GenBank/DDBJ databases">
        <authorList>
            <consortium name="Pathogen Informatics"/>
            <person name="Doyle S."/>
        </authorList>
    </citation>
    <scope>NUCLEOTIDE SEQUENCE [LARGE SCALE GENOMIC DNA]</scope>
    <source>
        <strain evidence="13 14">NCTC12872</strain>
    </source>
</reference>
<evidence type="ECO:0000256" key="9">
    <source>
        <dbReference type="SAM" id="Coils"/>
    </source>
</evidence>
<keyword evidence="3" id="KW-0813">Transport</keyword>
<keyword evidence="7 10" id="KW-1133">Transmembrane helix</keyword>
<evidence type="ECO:0000256" key="5">
    <source>
        <dbReference type="ARBA" id="ARBA00022519"/>
    </source>
</evidence>
<dbReference type="GO" id="GO:0046677">
    <property type="term" value="P:response to antibiotic"/>
    <property type="evidence" value="ECO:0007669"/>
    <property type="project" value="UniProtKB-ARBA"/>
</dbReference>
<dbReference type="Gene3D" id="2.40.30.170">
    <property type="match status" value="1"/>
</dbReference>
<dbReference type="PANTHER" id="PTHR30386:SF19">
    <property type="entry name" value="MULTIDRUG EXPORT PROTEIN EMRA-RELATED"/>
    <property type="match status" value="1"/>
</dbReference>
<comment type="subcellular location">
    <subcellularLocation>
        <location evidence="1">Cell inner membrane</location>
        <topology evidence="1">Single-pass membrane protein</topology>
        <orientation evidence="1">Periplasmic side</orientation>
    </subcellularLocation>
</comment>
<name>A0A379C7J2_9PAST</name>
<evidence type="ECO:0000313" key="13">
    <source>
        <dbReference type="EMBL" id="SUB58118.1"/>
    </source>
</evidence>
<dbReference type="Gene3D" id="2.40.50.100">
    <property type="match status" value="1"/>
</dbReference>
<evidence type="ECO:0000256" key="8">
    <source>
        <dbReference type="ARBA" id="ARBA00023136"/>
    </source>
</evidence>
<keyword evidence="14" id="KW-1185">Reference proteome</keyword>
<keyword evidence="5" id="KW-0997">Cell inner membrane</keyword>
<dbReference type="PANTHER" id="PTHR30386">
    <property type="entry name" value="MEMBRANE FUSION SUBUNIT OF EMRAB-TOLC MULTIDRUG EFFLUX PUMP"/>
    <property type="match status" value="1"/>
</dbReference>
<dbReference type="GO" id="GO:0005886">
    <property type="term" value="C:plasma membrane"/>
    <property type="evidence" value="ECO:0007669"/>
    <property type="project" value="UniProtKB-SubCell"/>
</dbReference>
<feature type="transmembrane region" description="Helical" evidence="10">
    <location>
        <begin position="16"/>
        <end position="37"/>
    </location>
</feature>
<dbReference type="FunFam" id="2.40.30.170:FF:000003">
    <property type="entry name" value="Multidrug resistance protein A"/>
    <property type="match status" value="1"/>
</dbReference>
<dbReference type="SUPFAM" id="SSF111369">
    <property type="entry name" value="HlyD-like secretion proteins"/>
    <property type="match status" value="1"/>
</dbReference>
<comment type="similarity">
    <text evidence="2">Belongs to the membrane fusion protein (MFP) (TC 8.A.1) family.</text>
</comment>
<organism evidence="13 14">
    <name type="scientific">Phocoenobacter uteri</name>
    <dbReference type="NCBI Taxonomy" id="146806"/>
    <lineage>
        <taxon>Bacteria</taxon>
        <taxon>Pseudomonadati</taxon>
        <taxon>Pseudomonadota</taxon>
        <taxon>Gammaproteobacteria</taxon>
        <taxon>Pasteurellales</taxon>
        <taxon>Pasteurellaceae</taxon>
        <taxon>Phocoenobacter</taxon>
    </lineage>
</organism>
<evidence type="ECO:0000256" key="7">
    <source>
        <dbReference type="ARBA" id="ARBA00022989"/>
    </source>
</evidence>
<dbReference type="GO" id="GO:0042910">
    <property type="term" value="F:xenobiotic transmembrane transporter activity"/>
    <property type="evidence" value="ECO:0007669"/>
    <property type="project" value="InterPro"/>
</dbReference>
<proteinExistence type="inferred from homology"/>
<evidence type="ECO:0000256" key="2">
    <source>
        <dbReference type="ARBA" id="ARBA00009477"/>
    </source>
</evidence>
<keyword evidence="8 10" id="KW-0472">Membrane</keyword>
<dbReference type="Pfam" id="PF25963">
    <property type="entry name" value="Beta-barrel_AAEA"/>
    <property type="match status" value="1"/>
</dbReference>
<dbReference type="Pfam" id="PF25885">
    <property type="entry name" value="HH_EMRA"/>
    <property type="match status" value="1"/>
</dbReference>
<evidence type="ECO:0000313" key="14">
    <source>
        <dbReference type="Proteomes" id="UP000255417"/>
    </source>
</evidence>
<dbReference type="OrthoDB" id="9811754at2"/>
<dbReference type="Proteomes" id="UP000255417">
    <property type="component" value="Unassembled WGS sequence"/>
</dbReference>